<evidence type="ECO:0000313" key="3">
    <source>
        <dbReference type="EMBL" id="GAA4353690.1"/>
    </source>
</evidence>
<feature type="signal peptide" evidence="1">
    <location>
        <begin position="1"/>
        <end position="30"/>
    </location>
</feature>
<keyword evidence="1" id="KW-0732">Signal</keyword>
<dbReference type="Gene3D" id="3.40.50.1460">
    <property type="match status" value="1"/>
</dbReference>
<dbReference type="Gene3D" id="2.60.40.4070">
    <property type="match status" value="1"/>
</dbReference>
<dbReference type="RefSeq" id="WP_345235290.1">
    <property type="nucleotide sequence ID" value="NZ_BAABGZ010000014.1"/>
</dbReference>
<evidence type="ECO:0000256" key="1">
    <source>
        <dbReference type="SAM" id="SignalP"/>
    </source>
</evidence>
<dbReference type="CDD" id="cd02258">
    <property type="entry name" value="Peptidase_C25_N"/>
    <property type="match status" value="1"/>
</dbReference>
<accession>A0ABP8I8L5</accession>
<evidence type="ECO:0000259" key="2">
    <source>
        <dbReference type="Pfam" id="PF01364"/>
    </source>
</evidence>
<protein>
    <recommendedName>
        <fullName evidence="2">Gingipain domain-containing protein</fullName>
    </recommendedName>
</protein>
<comment type="caution">
    <text evidence="3">The sequence shown here is derived from an EMBL/GenBank/DDBJ whole genome shotgun (WGS) entry which is preliminary data.</text>
</comment>
<reference evidence="4" key="1">
    <citation type="journal article" date="2019" name="Int. J. Syst. Evol. Microbiol.">
        <title>The Global Catalogue of Microorganisms (GCM) 10K type strain sequencing project: providing services to taxonomists for standard genome sequencing and annotation.</title>
        <authorList>
            <consortium name="The Broad Institute Genomics Platform"/>
            <consortium name="The Broad Institute Genome Sequencing Center for Infectious Disease"/>
            <person name="Wu L."/>
            <person name="Ma J."/>
        </authorList>
    </citation>
    <scope>NUCLEOTIDE SEQUENCE [LARGE SCALE GENOMIC DNA]</scope>
    <source>
        <strain evidence="4">JCM 17923</strain>
    </source>
</reference>
<feature type="chain" id="PRO_5045670491" description="Gingipain domain-containing protein" evidence="1">
    <location>
        <begin position="31"/>
        <end position="1761"/>
    </location>
</feature>
<organism evidence="3 4">
    <name type="scientific">Hymenobacter saemangeumensis</name>
    <dbReference type="NCBI Taxonomy" id="1084522"/>
    <lineage>
        <taxon>Bacteria</taxon>
        <taxon>Pseudomonadati</taxon>
        <taxon>Bacteroidota</taxon>
        <taxon>Cytophagia</taxon>
        <taxon>Cytophagales</taxon>
        <taxon>Hymenobacteraceae</taxon>
        <taxon>Hymenobacter</taxon>
    </lineage>
</organism>
<gene>
    <name evidence="3" type="ORF">GCM10023185_14570</name>
</gene>
<dbReference type="InterPro" id="IPR029030">
    <property type="entry name" value="Caspase-like_dom_sf"/>
</dbReference>
<feature type="domain" description="Gingipain" evidence="2">
    <location>
        <begin position="431"/>
        <end position="820"/>
    </location>
</feature>
<dbReference type="SUPFAM" id="SSF52129">
    <property type="entry name" value="Caspase-like"/>
    <property type="match status" value="1"/>
</dbReference>
<proteinExistence type="predicted"/>
<sequence length="1761" mass="193611">MNKSYQWMRLSWSLLLVVAGLFALAQPAAAQSGPYGNEWIEPGQQYYKLKVWRDGIYKIDYQYLVAAGITGVDPTRIQLWRRGREVAIYQGGSTTVLDPTTYFEFFGQRNDGKLDAEFYKNPAEQAHQYYSFYTDTAAYFLTYSVGPTGRAGRRMATPVAAGGTPHGWRLQTSLKLENYAYMEAPSPSGITFLPWLQAGEGFISVDWGNGTSSSPVSIGDVIDSLLRAVPPAGVGPAPVLEVGVVGSSATNHTTDIRVVAPGNMVRTVGTITYNNYAVVRPRYPIQRSDIAANGRFEFQIGVNNPNLNRIPKDLFRVSYFSITAPQYNRWFSNRSHVYFRNDSLLGGPATFEVDTIPATVRGFDIHDPWNVQRIEPTAAQTLGQFGRRFVFPSATGQQSRRLLLYDLARTMRPAPARRVQFRNINPAVPNYLIVTHKQLMGPATRSGGGTVPNAAKAYAEYRASAAGGRYDTLMMTSHQLYDQFHYGERSVMAIRHFGLWMAANAPTGQTKYLMLLGKGIGPNEFFGSGNSPLATRTLRIQGERGLDLVPTSTRGISDNFLTSDFRNNDFHSKLPTGRIVAKTPQEVIDYLDKVIVHESPNPLNPAPAAWRKNVLHMSGGANPFEFGEFDGFLNQYKRRAESPCWVGRVVRTYSRTTVGGYTSLPVSINIANELNPGLSLITYFGHGSNTDFALNIGNVTDPSNNYNNQGKYPVMFYNGCAAGQLYVNYPTFGENWLFAANKGSVGMMGETGLSYAYLLHPAQDSMYQRLFNNPSWYGKPIAQVHGEVVKSLQLQVDYQTPEGIEQLLCTTWHGDPVLRMYSPQLPDFQTSNPQLSIAPGPASPVLSAASPNLTLNVGVINPGNFCLRNGDSLRIRVTRTYGTPSRVESTLHRVRQIHQTNATYSLVLPNTGAGIFGNNRFVVELDYGNHEPELDENNNTAEIYYNFLQGGVTLLNPVEFAMVPTNTPRLVAQTNTPNGSERAFEFELDTVPTFTSPGRPMSLRRGAVTAEWTPTLPAAQNGDSLVWYWRVRLQTPLPDEDANWVNSSFRVVPGLLGWSQSHYGQFRRDLRQGIEVDAPSGRWHFTDELKPLQLRTRGGGLPGSAATFTQGTGYGIIADPMAPPFVNNCAVRAPNIMVAVYDRVTLRPKTVAGASLRCGQGTQEFYIFAANPTSAADTLNNINNSAARQGELSTLLNNVPNGDYVALIGMNRVRWASLPASLKSQLATLLGSQLINQLQNGDPLALLAQKNSAGGRLVREVGPSTAGTTPRYDQIISLADTLRTPSTRGRIVSTRIGPAQQWESLSHWVEKDPNTSTSSYTLSLIGINAQGQSTVLNNNVPTAGSLTSYSLASVSAQQYPYLQLELVLQDTVSRLAPQLQEWFVAYQGLPEGVVRRDLISAASYDPARIAAQAAGVGTISFPVKFANVSAINFGTPLKAIVAIHENSGGLPGREVARREITAPRQLMANDTITFQASLNVIGRFGSFIPVVTVNPPGPNALPELNYFNNQLVLASFSVADANLPPVLDVAFDGRRILNGELVSPRPSILIQVNDEDRLRHIRNVSYFTVTLQRQGQNPVPVDLRASNISFSVDSTRGSVARLEYRPGQGQPLADGMYTLRVQVRDPSGTTAGNQEMEVKFEVVNASTITNVFPYPNPVTSKARFVFTVTGQELPRDMKIQIMTVAGRVVREIFMGELGPLHIGNNVTEFAWDGTDQYGDRLANGTYLYRVSLDDSQGQFKQRATAGDKAFKNDWGKLVLMR</sequence>
<keyword evidence="4" id="KW-1185">Reference proteome</keyword>
<name>A0ABP8I8L5_9BACT</name>
<dbReference type="Pfam" id="PF01364">
    <property type="entry name" value="Peptidase_C25"/>
    <property type="match status" value="1"/>
</dbReference>
<evidence type="ECO:0000313" key="4">
    <source>
        <dbReference type="Proteomes" id="UP001501153"/>
    </source>
</evidence>
<dbReference type="Proteomes" id="UP001501153">
    <property type="component" value="Unassembled WGS sequence"/>
</dbReference>
<dbReference type="EMBL" id="BAABGZ010000014">
    <property type="protein sequence ID" value="GAA4353690.1"/>
    <property type="molecule type" value="Genomic_DNA"/>
</dbReference>
<dbReference type="InterPro" id="IPR001769">
    <property type="entry name" value="Gingipain"/>
</dbReference>